<dbReference type="Gene3D" id="3.30.1370.110">
    <property type="match status" value="1"/>
</dbReference>
<dbReference type="SMART" id="SM00463">
    <property type="entry name" value="SMR"/>
    <property type="match status" value="1"/>
</dbReference>
<protein>
    <recommendedName>
        <fullName evidence="2">Smr domain-containing protein</fullName>
    </recommendedName>
</protein>
<comment type="caution">
    <text evidence="3">The sequence shown here is derived from an EMBL/GenBank/DDBJ whole genome shotgun (WGS) entry which is preliminary data.</text>
</comment>
<dbReference type="AlphaFoldDB" id="A0AAV9J2L5"/>
<dbReference type="InterPro" id="IPR036063">
    <property type="entry name" value="Smr_dom_sf"/>
</dbReference>
<proteinExistence type="predicted"/>
<keyword evidence="4" id="KW-1185">Reference proteome</keyword>
<dbReference type="PANTHER" id="PTHR47417">
    <property type="entry name" value="SMR DOMAIN-CONTAINING PROTEIN YPL199C"/>
    <property type="match status" value="1"/>
</dbReference>
<dbReference type="PROSITE" id="PS50828">
    <property type="entry name" value="SMR"/>
    <property type="match status" value="1"/>
</dbReference>
<dbReference type="InterPro" id="IPR053020">
    <property type="entry name" value="Smr_domain_protein"/>
</dbReference>
<evidence type="ECO:0000313" key="3">
    <source>
        <dbReference type="EMBL" id="KAK4538794.1"/>
    </source>
</evidence>
<name>A0AAV9J2L5_CYACA</name>
<feature type="compositionally biased region" description="Low complexity" evidence="1">
    <location>
        <begin position="165"/>
        <end position="175"/>
    </location>
</feature>
<organism evidence="3 4">
    <name type="scientific">Cyanidium caldarium</name>
    <name type="common">Red alga</name>
    <dbReference type="NCBI Taxonomy" id="2771"/>
    <lineage>
        <taxon>Eukaryota</taxon>
        <taxon>Rhodophyta</taxon>
        <taxon>Bangiophyceae</taxon>
        <taxon>Cyanidiales</taxon>
        <taxon>Cyanidiaceae</taxon>
        <taxon>Cyanidium</taxon>
    </lineage>
</organism>
<evidence type="ECO:0000256" key="1">
    <source>
        <dbReference type="SAM" id="MobiDB-lite"/>
    </source>
</evidence>
<evidence type="ECO:0000259" key="2">
    <source>
        <dbReference type="PROSITE" id="PS50828"/>
    </source>
</evidence>
<feature type="region of interest" description="Disordered" evidence="1">
    <location>
        <begin position="153"/>
        <end position="175"/>
    </location>
</feature>
<dbReference type="Proteomes" id="UP001301350">
    <property type="component" value="Unassembled WGS sequence"/>
</dbReference>
<dbReference type="Pfam" id="PF01713">
    <property type="entry name" value="Smr"/>
    <property type="match status" value="1"/>
</dbReference>
<dbReference type="InterPro" id="IPR002625">
    <property type="entry name" value="Smr_dom"/>
</dbReference>
<evidence type="ECO:0000313" key="4">
    <source>
        <dbReference type="Proteomes" id="UP001301350"/>
    </source>
</evidence>
<dbReference type="PANTHER" id="PTHR47417:SF1">
    <property type="entry name" value="SMR DOMAIN-CONTAINING PROTEIN YPL199C"/>
    <property type="match status" value="1"/>
</dbReference>
<sequence>MSDSAERLRALEAALGPAVVASVLEGSFAGRDAAVAVLEEMLAVKVAAEGAAAAGDIADVDVRVARMRARGAYAWASEAELRAALEACGGDLDAAEQLLLCLLEERDEASGKPPGRRRRRADDSVLVAAGGRTLSTLRHPHWRPRASYALCASEAPRGPSDDDQTTLSLSPLSSRSVPVPPDLRAIDDVQTLRSLAYQLMRRQRDYARLAAAAGGGAHGRGNSAQAARQVGSRLDAVEERLAQVLCADPHWHELDLHGLRLDKALLVMERRLAQAQAAMEASGQGVCRVRVIVGRGLHSDKQSNRMLPRVRAHLQCRGVRVHTDAHAGTLVVTLKR</sequence>
<feature type="domain" description="Smr" evidence="2">
    <location>
        <begin position="254"/>
        <end position="335"/>
    </location>
</feature>
<reference evidence="3 4" key="1">
    <citation type="submission" date="2022-07" db="EMBL/GenBank/DDBJ databases">
        <title>Genome-wide signatures of adaptation to extreme environments.</title>
        <authorList>
            <person name="Cho C.H."/>
            <person name="Yoon H.S."/>
        </authorList>
    </citation>
    <scope>NUCLEOTIDE SEQUENCE [LARGE SCALE GENOMIC DNA]</scope>
    <source>
        <strain evidence="3 4">DBV 063 E5</strain>
    </source>
</reference>
<gene>
    <name evidence="3" type="ORF">CDCA_CDCA20G4819</name>
</gene>
<dbReference type="EMBL" id="JANCYW010000020">
    <property type="protein sequence ID" value="KAK4538794.1"/>
    <property type="molecule type" value="Genomic_DNA"/>
</dbReference>
<accession>A0AAV9J2L5</accession>
<dbReference type="SUPFAM" id="SSF160443">
    <property type="entry name" value="SMR domain-like"/>
    <property type="match status" value="1"/>
</dbReference>